<keyword evidence="4" id="KW-1185">Reference proteome</keyword>
<protein>
    <submittedName>
        <fullName evidence="3">Uncharacterized protein</fullName>
    </submittedName>
</protein>
<keyword evidence="2" id="KW-0732">Signal</keyword>
<feature type="compositionally biased region" description="Basic and acidic residues" evidence="1">
    <location>
        <begin position="137"/>
        <end position="147"/>
    </location>
</feature>
<dbReference type="Proteomes" id="UP001370758">
    <property type="component" value="Unassembled WGS sequence"/>
</dbReference>
<dbReference type="EMBL" id="JAVHJL010000008">
    <property type="protein sequence ID" value="KAK6498931.1"/>
    <property type="molecule type" value="Genomic_DNA"/>
</dbReference>
<sequence>MHLSSILVGAIGLAGVALAAPNQTTAQPPACTHTITYKWTHGLTSIVREFGTWQTRYMTVDCHGCTAVVQKTVFPKHGGGYTAVKTKTLTAPSGMVGTQRVFVCRTGAPTAEPSVQAKPIPIRPSWRGASKLPAPPKPEEPAPEKGA</sequence>
<feature type="region of interest" description="Disordered" evidence="1">
    <location>
        <begin position="111"/>
        <end position="147"/>
    </location>
</feature>
<evidence type="ECO:0000313" key="4">
    <source>
        <dbReference type="Proteomes" id="UP001370758"/>
    </source>
</evidence>
<evidence type="ECO:0000256" key="1">
    <source>
        <dbReference type="SAM" id="MobiDB-lite"/>
    </source>
</evidence>
<accession>A0AAV9VZY0</accession>
<dbReference type="AlphaFoldDB" id="A0AAV9VZY0"/>
<feature type="signal peptide" evidence="2">
    <location>
        <begin position="1"/>
        <end position="19"/>
    </location>
</feature>
<feature type="chain" id="PRO_5043900433" evidence="2">
    <location>
        <begin position="20"/>
        <end position="147"/>
    </location>
</feature>
<evidence type="ECO:0000256" key="2">
    <source>
        <dbReference type="SAM" id="SignalP"/>
    </source>
</evidence>
<comment type="caution">
    <text evidence="3">The sequence shown here is derived from an EMBL/GenBank/DDBJ whole genome shotgun (WGS) entry which is preliminary data.</text>
</comment>
<name>A0AAV9VZY0_9PEZI</name>
<gene>
    <name evidence="3" type="ORF">TWF481_011502</name>
</gene>
<evidence type="ECO:0000313" key="3">
    <source>
        <dbReference type="EMBL" id="KAK6498931.1"/>
    </source>
</evidence>
<reference evidence="3 4" key="1">
    <citation type="submission" date="2023-08" db="EMBL/GenBank/DDBJ databases">
        <authorList>
            <person name="Palmer J.M."/>
        </authorList>
    </citation>
    <scope>NUCLEOTIDE SEQUENCE [LARGE SCALE GENOMIC DNA]</scope>
    <source>
        <strain evidence="3 4">TWF481</strain>
    </source>
</reference>
<organism evidence="3 4">
    <name type="scientific">Arthrobotrys musiformis</name>
    <dbReference type="NCBI Taxonomy" id="47236"/>
    <lineage>
        <taxon>Eukaryota</taxon>
        <taxon>Fungi</taxon>
        <taxon>Dikarya</taxon>
        <taxon>Ascomycota</taxon>
        <taxon>Pezizomycotina</taxon>
        <taxon>Orbiliomycetes</taxon>
        <taxon>Orbiliales</taxon>
        <taxon>Orbiliaceae</taxon>
        <taxon>Arthrobotrys</taxon>
    </lineage>
</organism>
<proteinExistence type="predicted"/>